<reference evidence="10 12" key="1">
    <citation type="submission" date="2015-02" db="EMBL/GenBank/DDBJ databases">
        <authorList>
            <person name="Chooi Y.-H."/>
        </authorList>
    </citation>
    <scope>NUCLEOTIDE SEQUENCE [LARGE SCALE GENOMIC DNA]</scope>
    <source>
        <strain evidence="10">E3</strain>
    </source>
</reference>
<dbReference type="Gene3D" id="3.30.160.60">
    <property type="entry name" value="Classic Zinc Finger"/>
    <property type="match status" value="3"/>
</dbReference>
<sequence>MEEDRVAQILVVLRVDALTQTQLGDGIGDPQAYKCTCPVCLKTFQRPCGMKDHHRTVHKKEKLYTCDVCDKPFGHRSHVKRHMRTHTGEHKYACALCDTTFTENGSLKRHMRRKHPLQGEVAPASSSSPSPPPTQI</sequence>
<dbReference type="STRING" id="37360.A0A0G4IIK3"/>
<dbReference type="EMBL" id="CDSF01000002">
    <property type="protein sequence ID" value="CEO95004.1"/>
    <property type="molecule type" value="Genomic_DNA"/>
</dbReference>
<dbReference type="OrthoDB" id="6365676at2759"/>
<dbReference type="PANTHER" id="PTHR24394">
    <property type="entry name" value="ZINC FINGER PROTEIN"/>
    <property type="match status" value="1"/>
</dbReference>
<organism evidence="10 12">
    <name type="scientific">Plasmodiophora brassicae</name>
    <name type="common">Clubroot disease agent</name>
    <dbReference type="NCBI Taxonomy" id="37360"/>
    <lineage>
        <taxon>Eukaryota</taxon>
        <taxon>Sar</taxon>
        <taxon>Rhizaria</taxon>
        <taxon>Endomyxa</taxon>
        <taxon>Phytomyxea</taxon>
        <taxon>Plasmodiophorida</taxon>
        <taxon>Plasmodiophoridae</taxon>
        <taxon>Plasmodiophora</taxon>
    </lineage>
</organism>
<dbReference type="Pfam" id="PF00096">
    <property type="entry name" value="zf-C2H2"/>
    <property type="match status" value="2"/>
</dbReference>
<dbReference type="FunFam" id="3.30.160.60:FF:000522">
    <property type="entry name" value="zinc finger protein 285"/>
    <property type="match status" value="1"/>
</dbReference>
<keyword evidence="4 7" id="KW-0863">Zinc-finger</keyword>
<keyword evidence="2" id="KW-0479">Metal-binding</keyword>
<dbReference type="PANTHER" id="PTHR24394:SF44">
    <property type="entry name" value="ZINC FINGER PROTEIN 271-LIKE"/>
    <property type="match status" value="1"/>
</dbReference>
<dbReference type="Pfam" id="PF12874">
    <property type="entry name" value="zf-met"/>
    <property type="match status" value="1"/>
</dbReference>
<dbReference type="FunFam" id="3.30.160.60:FF:000264">
    <property type="entry name" value="Zinc finger protein 236"/>
    <property type="match status" value="1"/>
</dbReference>
<dbReference type="GO" id="GO:0005634">
    <property type="term" value="C:nucleus"/>
    <property type="evidence" value="ECO:0007669"/>
    <property type="project" value="UniProtKB-SubCell"/>
</dbReference>
<keyword evidence="3" id="KW-0677">Repeat</keyword>
<dbReference type="EMBL" id="OVEO01000002">
    <property type="protein sequence ID" value="SPQ94333.1"/>
    <property type="molecule type" value="Genomic_DNA"/>
</dbReference>
<evidence type="ECO:0000259" key="9">
    <source>
        <dbReference type="PROSITE" id="PS50157"/>
    </source>
</evidence>
<evidence type="ECO:0000256" key="8">
    <source>
        <dbReference type="SAM" id="MobiDB-lite"/>
    </source>
</evidence>
<dbReference type="OMA" id="RWHMATH"/>
<feature type="domain" description="C2H2-type" evidence="9">
    <location>
        <begin position="92"/>
        <end position="120"/>
    </location>
</feature>
<name>A0A0G4IIK3_PLABS</name>
<geneLocation type="mitochondrion" evidence="11"/>
<dbReference type="Proteomes" id="UP000039324">
    <property type="component" value="Unassembled WGS sequence"/>
</dbReference>
<evidence type="ECO:0000256" key="6">
    <source>
        <dbReference type="ARBA" id="ARBA00023242"/>
    </source>
</evidence>
<reference evidence="11 13" key="2">
    <citation type="submission" date="2018-03" db="EMBL/GenBank/DDBJ databases">
        <authorList>
            <person name="Fogelqvist J."/>
        </authorList>
    </citation>
    <scope>NUCLEOTIDE SEQUENCE [LARGE SCALE GENOMIC DNA]</scope>
</reference>
<dbReference type="SUPFAM" id="SSF57667">
    <property type="entry name" value="beta-beta-alpha zinc fingers"/>
    <property type="match status" value="1"/>
</dbReference>
<dbReference type="PROSITE" id="PS00028">
    <property type="entry name" value="ZINC_FINGER_C2H2_1"/>
    <property type="match status" value="3"/>
</dbReference>
<comment type="subcellular location">
    <subcellularLocation>
        <location evidence="1">Nucleus</location>
    </subcellularLocation>
</comment>
<accession>A0A0G4IIK3</accession>
<dbReference type="GO" id="GO:0008270">
    <property type="term" value="F:zinc ion binding"/>
    <property type="evidence" value="ECO:0007669"/>
    <property type="project" value="UniProtKB-KW"/>
</dbReference>
<feature type="region of interest" description="Disordered" evidence="8">
    <location>
        <begin position="107"/>
        <end position="136"/>
    </location>
</feature>
<dbReference type="InterPro" id="IPR013087">
    <property type="entry name" value="Znf_C2H2_type"/>
</dbReference>
<evidence type="ECO:0000256" key="3">
    <source>
        <dbReference type="ARBA" id="ARBA00022737"/>
    </source>
</evidence>
<evidence type="ECO:0000256" key="1">
    <source>
        <dbReference type="ARBA" id="ARBA00004123"/>
    </source>
</evidence>
<dbReference type="GO" id="GO:0000981">
    <property type="term" value="F:DNA-binding transcription factor activity, RNA polymerase II-specific"/>
    <property type="evidence" value="ECO:0007669"/>
    <property type="project" value="TreeGrafter"/>
</dbReference>
<dbReference type="SMART" id="SM00355">
    <property type="entry name" value="ZnF_C2H2"/>
    <property type="match status" value="3"/>
</dbReference>
<evidence type="ECO:0000256" key="7">
    <source>
        <dbReference type="PROSITE-ProRule" id="PRU00042"/>
    </source>
</evidence>
<gene>
    <name evidence="10" type="ORF">PBRA_003817</name>
    <name evidence="11" type="ORF">PLBR_LOCUS1548</name>
</gene>
<dbReference type="PROSITE" id="PS50157">
    <property type="entry name" value="ZINC_FINGER_C2H2_2"/>
    <property type="match status" value="3"/>
</dbReference>
<evidence type="ECO:0000256" key="4">
    <source>
        <dbReference type="ARBA" id="ARBA00022771"/>
    </source>
</evidence>
<feature type="compositionally biased region" description="Basic residues" evidence="8">
    <location>
        <begin position="107"/>
        <end position="116"/>
    </location>
</feature>
<keyword evidence="11" id="KW-0496">Mitochondrion</keyword>
<keyword evidence="12" id="KW-1185">Reference proteome</keyword>
<feature type="domain" description="C2H2-type" evidence="9">
    <location>
        <begin position="33"/>
        <end position="63"/>
    </location>
</feature>
<dbReference type="InterPro" id="IPR036236">
    <property type="entry name" value="Znf_C2H2_sf"/>
</dbReference>
<protein>
    <recommendedName>
        <fullName evidence="9">C2H2-type domain-containing protein</fullName>
    </recommendedName>
</protein>
<keyword evidence="5" id="KW-0862">Zinc</keyword>
<dbReference type="AlphaFoldDB" id="A0A0G4IIK3"/>
<proteinExistence type="predicted"/>
<evidence type="ECO:0000256" key="2">
    <source>
        <dbReference type="ARBA" id="ARBA00022723"/>
    </source>
</evidence>
<evidence type="ECO:0000313" key="10">
    <source>
        <dbReference type="EMBL" id="CEO95004.1"/>
    </source>
</evidence>
<feature type="domain" description="C2H2-type" evidence="9">
    <location>
        <begin position="64"/>
        <end position="91"/>
    </location>
</feature>
<evidence type="ECO:0000313" key="13">
    <source>
        <dbReference type="Proteomes" id="UP000290189"/>
    </source>
</evidence>
<evidence type="ECO:0000313" key="12">
    <source>
        <dbReference type="Proteomes" id="UP000039324"/>
    </source>
</evidence>
<evidence type="ECO:0000313" key="11">
    <source>
        <dbReference type="EMBL" id="SPQ94333.1"/>
    </source>
</evidence>
<keyword evidence="6" id="KW-0539">Nucleus</keyword>
<evidence type="ECO:0000256" key="5">
    <source>
        <dbReference type="ARBA" id="ARBA00022833"/>
    </source>
</evidence>
<dbReference type="Proteomes" id="UP000290189">
    <property type="component" value="Unassembled WGS sequence"/>
</dbReference>